<dbReference type="InterPro" id="IPR001387">
    <property type="entry name" value="Cro/C1-type_HTH"/>
</dbReference>
<dbReference type="GO" id="GO:0003677">
    <property type="term" value="F:DNA binding"/>
    <property type="evidence" value="ECO:0007669"/>
    <property type="project" value="InterPro"/>
</dbReference>
<feature type="domain" description="HTH cro/C1-type" evidence="1">
    <location>
        <begin position="17"/>
        <end position="71"/>
    </location>
</feature>
<dbReference type="CDD" id="cd00093">
    <property type="entry name" value="HTH_XRE"/>
    <property type="match status" value="1"/>
</dbReference>
<dbReference type="PROSITE" id="PS50943">
    <property type="entry name" value="HTH_CROC1"/>
    <property type="match status" value="1"/>
</dbReference>
<sequence>MNVKTANAIDSYVGARIRLRRQLLGMSQERLAEQIGVTFQQVQKYEKGINRIGASRLQRIAEVLHTSPSFFFEQENSEPLTLQGLDLSANMDPVAEFLRTKEGLVLNRAFLKIADSNIRETVIALVKAMAQAESRGLTLGASVADITLPLGE</sequence>
<accession>A0A154IKC2</accession>
<dbReference type="Pfam" id="PF01381">
    <property type="entry name" value="HTH_3"/>
    <property type="match status" value="1"/>
</dbReference>
<dbReference type="InterPro" id="IPR010982">
    <property type="entry name" value="Lambda_DNA-bd_dom_sf"/>
</dbReference>
<dbReference type="Gene3D" id="1.10.260.40">
    <property type="entry name" value="lambda repressor-like DNA-binding domains"/>
    <property type="match status" value="1"/>
</dbReference>
<dbReference type="SUPFAM" id="SSF47413">
    <property type="entry name" value="lambda repressor-like DNA-binding domains"/>
    <property type="match status" value="1"/>
</dbReference>
<dbReference type="InterPro" id="IPR052345">
    <property type="entry name" value="Rad_response_metalloprotease"/>
</dbReference>
<dbReference type="AlphaFoldDB" id="A0A154IKC2"/>
<gene>
    <name evidence="2" type="ORF">A4A59_16325</name>
</gene>
<name>A0A154IKC2_RHILE</name>
<evidence type="ECO:0000313" key="2">
    <source>
        <dbReference type="EMBL" id="KZB00866.1"/>
    </source>
</evidence>
<dbReference type="PANTHER" id="PTHR43236:SF1">
    <property type="entry name" value="BLL7220 PROTEIN"/>
    <property type="match status" value="1"/>
</dbReference>
<dbReference type="EMBL" id="LVYU01000084">
    <property type="protein sequence ID" value="KZB00866.1"/>
    <property type="molecule type" value="Genomic_DNA"/>
</dbReference>
<dbReference type="SMART" id="SM00530">
    <property type="entry name" value="HTH_XRE"/>
    <property type="match status" value="1"/>
</dbReference>
<evidence type="ECO:0000259" key="1">
    <source>
        <dbReference type="PROSITE" id="PS50943"/>
    </source>
</evidence>
<dbReference type="RefSeq" id="WP_062941828.1">
    <property type="nucleotide sequence ID" value="NZ_CP171849.1"/>
</dbReference>
<comment type="caution">
    <text evidence="2">The sequence shown here is derived from an EMBL/GenBank/DDBJ whole genome shotgun (WGS) entry which is preliminary data.</text>
</comment>
<proteinExistence type="predicted"/>
<dbReference type="PANTHER" id="PTHR43236">
    <property type="entry name" value="ANTITOXIN HIGA1"/>
    <property type="match status" value="1"/>
</dbReference>
<reference evidence="2" key="1">
    <citation type="submission" date="2016-03" db="EMBL/GenBank/DDBJ databases">
        <title>Microsymbionts genomes from the relict species Vavilovia formosa.</title>
        <authorList>
            <person name="Chirak E."/>
            <person name="Kimeklis A."/>
            <person name="Kopat V."/>
            <person name="Andronov E."/>
        </authorList>
    </citation>
    <scope>NUCLEOTIDE SEQUENCE [LARGE SCALE GENOMIC DNA]</scope>
    <source>
        <strain evidence="2">Vaf12</strain>
    </source>
</reference>
<protein>
    <submittedName>
        <fullName evidence="2">Cro/Cl family transcriptional regulator</fullName>
    </submittedName>
</protein>
<organism evidence="2">
    <name type="scientific">Rhizobium leguminosarum</name>
    <dbReference type="NCBI Taxonomy" id="384"/>
    <lineage>
        <taxon>Bacteria</taxon>
        <taxon>Pseudomonadati</taxon>
        <taxon>Pseudomonadota</taxon>
        <taxon>Alphaproteobacteria</taxon>
        <taxon>Hyphomicrobiales</taxon>
        <taxon>Rhizobiaceae</taxon>
        <taxon>Rhizobium/Agrobacterium group</taxon>
        <taxon>Rhizobium</taxon>
    </lineage>
</organism>